<dbReference type="EMBL" id="JADQDF010000001">
    <property type="protein sequence ID" value="MBW0126483.1"/>
    <property type="molecule type" value="Genomic_DNA"/>
</dbReference>
<sequence length="49" mass="5137">MASDAGLWALDPALNVSVVSAGLPRGEPGPTLLPLAFRDVEAYDLRGAW</sequence>
<reference evidence="1 2" key="1">
    <citation type="submission" date="2020-11" db="EMBL/GenBank/DDBJ databases">
        <title>Pseudonocardia abyssalis sp. nov. and Pseudonocardia oceani sp. nov., description and phylogenomic analysis of two novel actinomycetes isolated from the deep Southern Ocean.</title>
        <authorList>
            <person name="Parra J."/>
        </authorList>
    </citation>
    <scope>NUCLEOTIDE SEQUENCE [LARGE SCALE GENOMIC DNA]</scope>
    <source>
        <strain evidence="2">KRD185</strain>
    </source>
</reference>
<organism evidence="1 2">
    <name type="scientific">Pseudonocardia oceani</name>
    <dbReference type="NCBI Taxonomy" id="2792013"/>
    <lineage>
        <taxon>Bacteria</taxon>
        <taxon>Bacillati</taxon>
        <taxon>Actinomycetota</taxon>
        <taxon>Actinomycetes</taxon>
        <taxon>Pseudonocardiales</taxon>
        <taxon>Pseudonocardiaceae</taxon>
        <taxon>Pseudonocardia</taxon>
    </lineage>
</organism>
<accession>A0ABS6U2N3</accession>
<protein>
    <submittedName>
        <fullName evidence="1">Uncharacterized protein</fullName>
    </submittedName>
</protein>
<dbReference type="RefSeq" id="WP_218595023.1">
    <property type="nucleotide sequence ID" value="NZ_JADQDE010000337.1"/>
</dbReference>
<comment type="caution">
    <text evidence="1">The sequence shown here is derived from an EMBL/GenBank/DDBJ whole genome shotgun (WGS) entry which is preliminary data.</text>
</comment>
<evidence type="ECO:0000313" key="2">
    <source>
        <dbReference type="Proteomes" id="UP000694300"/>
    </source>
</evidence>
<dbReference type="Proteomes" id="UP000694300">
    <property type="component" value="Unassembled WGS sequence"/>
</dbReference>
<proteinExistence type="predicted"/>
<keyword evidence="2" id="KW-1185">Reference proteome</keyword>
<evidence type="ECO:0000313" key="1">
    <source>
        <dbReference type="EMBL" id="MBW0126483.1"/>
    </source>
</evidence>
<gene>
    <name evidence="1" type="ORF">I4I82_02080</name>
</gene>
<name>A0ABS6U2N3_9PSEU</name>